<dbReference type="SUPFAM" id="SSF53613">
    <property type="entry name" value="Ribokinase-like"/>
    <property type="match status" value="1"/>
</dbReference>
<dbReference type="PANTHER" id="PTHR46566:SF2">
    <property type="entry name" value="ATP-DEPENDENT 6-PHOSPHOFRUCTOKINASE ISOZYME 2"/>
    <property type="match status" value="1"/>
</dbReference>
<feature type="domain" description="Carbohydrate kinase PfkB" evidence="2">
    <location>
        <begin position="19"/>
        <end position="269"/>
    </location>
</feature>
<sequence>MTTGRVAVFAPSPQLTVTVEQVRDAPDIHVHAGGQGVWQSRMIESLGAEVVLCAALGGETGQVLRHLIGVDLKVREVAARNGGYVHDRRDGEREPLVVMPADPLSRHELDDLYEMTLVEGLSAGVAVLSGPGADDEPIPDDVYERLTRDLGGNGCRVVVDLSGGRLTAALKGGPHVVKISHTELISDGYARSDDLADLVDGCEEIAKCGADAVVVSRADEEALARIDGELFLVEVPSLSPVDTRGGGDSMTAASRSASPRARRCRTACASARRRGRSTSPGTAWAPAAGTPFGSWSRTCGSSPWNSARVDEDEVDGPLALAVGAAHQRLARRVGAGGEEDLRLEPLVVHARGPVARRGDRVLHQHGDLVDRLRRDRLDGEVAVRALDVGDRPDPLQRQARGQERDLRRGRGFRLGARARRRAADRQDRRDRHPEHDRDGPVAVYDHGATLGHRNSPMIG</sequence>
<comment type="caution">
    <text evidence="3">The sequence shown here is derived from an EMBL/GenBank/DDBJ whole genome shotgun (WGS) entry which is preliminary data.</text>
</comment>
<keyword evidence="3" id="KW-0418">Kinase</keyword>
<feature type="compositionally biased region" description="Basic and acidic residues" evidence="1">
    <location>
        <begin position="421"/>
        <end position="439"/>
    </location>
</feature>
<feature type="compositionally biased region" description="Basic residues" evidence="1">
    <location>
        <begin position="409"/>
        <end position="420"/>
    </location>
</feature>
<dbReference type="InterPro" id="IPR029056">
    <property type="entry name" value="Ribokinase-like"/>
</dbReference>
<feature type="region of interest" description="Disordered" evidence="1">
    <location>
        <begin position="389"/>
        <end position="459"/>
    </location>
</feature>
<evidence type="ECO:0000313" key="4">
    <source>
        <dbReference type="Proteomes" id="UP001596512"/>
    </source>
</evidence>
<organism evidence="3 4">
    <name type="scientific">Actinokineospora soli</name>
    <dbReference type="NCBI Taxonomy" id="1048753"/>
    <lineage>
        <taxon>Bacteria</taxon>
        <taxon>Bacillati</taxon>
        <taxon>Actinomycetota</taxon>
        <taxon>Actinomycetes</taxon>
        <taxon>Pseudonocardiales</taxon>
        <taxon>Pseudonocardiaceae</taxon>
        <taxon>Actinokineospora</taxon>
    </lineage>
</organism>
<dbReference type="GO" id="GO:0016301">
    <property type="term" value="F:kinase activity"/>
    <property type="evidence" value="ECO:0007669"/>
    <property type="project" value="UniProtKB-KW"/>
</dbReference>
<dbReference type="EMBL" id="JBHTEY010000004">
    <property type="protein sequence ID" value="MFC7615043.1"/>
    <property type="molecule type" value="Genomic_DNA"/>
</dbReference>
<accession>A0ABW2TQJ2</accession>
<protein>
    <submittedName>
        <fullName evidence="3">PfkB family carbohydrate kinase</fullName>
    </submittedName>
</protein>
<dbReference type="Gene3D" id="3.40.1190.20">
    <property type="match status" value="1"/>
</dbReference>
<name>A0ABW2TQJ2_9PSEU</name>
<dbReference type="PANTHER" id="PTHR46566">
    <property type="entry name" value="1-PHOSPHOFRUCTOKINASE-RELATED"/>
    <property type="match status" value="1"/>
</dbReference>
<proteinExistence type="predicted"/>
<evidence type="ECO:0000313" key="3">
    <source>
        <dbReference type="EMBL" id="MFC7615043.1"/>
    </source>
</evidence>
<feature type="compositionally biased region" description="Basic residues" evidence="1">
    <location>
        <begin position="267"/>
        <end position="276"/>
    </location>
</feature>
<dbReference type="Proteomes" id="UP001596512">
    <property type="component" value="Unassembled WGS sequence"/>
</dbReference>
<keyword evidence="3" id="KW-0808">Transferase</keyword>
<dbReference type="Pfam" id="PF00294">
    <property type="entry name" value="PfkB"/>
    <property type="match status" value="1"/>
</dbReference>
<gene>
    <name evidence="3" type="ORF">ACFQV2_17525</name>
</gene>
<feature type="compositionally biased region" description="Low complexity" evidence="1">
    <location>
        <begin position="277"/>
        <end position="289"/>
    </location>
</feature>
<feature type="compositionally biased region" description="Basic and acidic residues" evidence="1">
    <location>
        <begin position="389"/>
        <end position="408"/>
    </location>
</feature>
<evidence type="ECO:0000256" key="1">
    <source>
        <dbReference type="SAM" id="MobiDB-lite"/>
    </source>
</evidence>
<feature type="region of interest" description="Disordered" evidence="1">
    <location>
        <begin position="242"/>
        <end position="261"/>
    </location>
</feature>
<feature type="region of interest" description="Disordered" evidence="1">
    <location>
        <begin position="267"/>
        <end position="289"/>
    </location>
</feature>
<keyword evidence="4" id="KW-1185">Reference proteome</keyword>
<evidence type="ECO:0000259" key="2">
    <source>
        <dbReference type="Pfam" id="PF00294"/>
    </source>
</evidence>
<dbReference type="InterPro" id="IPR011611">
    <property type="entry name" value="PfkB_dom"/>
</dbReference>
<reference evidence="4" key="1">
    <citation type="journal article" date="2019" name="Int. J. Syst. Evol. Microbiol.">
        <title>The Global Catalogue of Microorganisms (GCM) 10K type strain sequencing project: providing services to taxonomists for standard genome sequencing and annotation.</title>
        <authorList>
            <consortium name="The Broad Institute Genomics Platform"/>
            <consortium name="The Broad Institute Genome Sequencing Center for Infectious Disease"/>
            <person name="Wu L."/>
            <person name="Ma J."/>
        </authorList>
    </citation>
    <scope>NUCLEOTIDE SEQUENCE [LARGE SCALE GENOMIC DNA]</scope>
    <source>
        <strain evidence="4">JCM 17695</strain>
    </source>
</reference>